<dbReference type="RefSeq" id="XP_003657541.1">
    <property type="nucleotide sequence ID" value="XM_003657493.1"/>
</dbReference>
<evidence type="ECO:0000256" key="1">
    <source>
        <dbReference type="SAM" id="MobiDB-lite"/>
    </source>
</evidence>
<gene>
    <name evidence="2" type="ORF">THITE_2092710</name>
</gene>
<evidence type="ECO:0000313" key="3">
    <source>
        <dbReference type="Proteomes" id="UP000008181"/>
    </source>
</evidence>
<dbReference type="KEGG" id="ttt:THITE_2092710"/>
<reference evidence="2 3" key="1">
    <citation type="journal article" date="2011" name="Nat. Biotechnol.">
        <title>Comparative genomic analysis of the thermophilic biomass-degrading fungi Myceliophthora thermophila and Thielavia terrestris.</title>
        <authorList>
            <person name="Berka R.M."/>
            <person name="Grigoriev I.V."/>
            <person name="Otillar R."/>
            <person name="Salamov A."/>
            <person name="Grimwood J."/>
            <person name="Reid I."/>
            <person name="Ishmael N."/>
            <person name="John T."/>
            <person name="Darmond C."/>
            <person name="Moisan M.-C."/>
            <person name="Henrissat B."/>
            <person name="Coutinho P.M."/>
            <person name="Lombard V."/>
            <person name="Natvig D.O."/>
            <person name="Lindquist E."/>
            <person name="Schmutz J."/>
            <person name="Lucas S."/>
            <person name="Harris P."/>
            <person name="Powlowski J."/>
            <person name="Bellemare A."/>
            <person name="Taylor D."/>
            <person name="Butler G."/>
            <person name="de Vries R.P."/>
            <person name="Allijn I.E."/>
            <person name="van den Brink J."/>
            <person name="Ushinsky S."/>
            <person name="Storms R."/>
            <person name="Powell A.J."/>
            <person name="Paulsen I.T."/>
            <person name="Elbourne L.D.H."/>
            <person name="Baker S.E."/>
            <person name="Magnuson J."/>
            <person name="LaBoissiere S."/>
            <person name="Clutterbuck A.J."/>
            <person name="Martinez D."/>
            <person name="Wogulis M."/>
            <person name="de Leon A.L."/>
            <person name="Rey M.W."/>
            <person name="Tsang A."/>
        </authorList>
    </citation>
    <scope>NUCLEOTIDE SEQUENCE [LARGE SCALE GENOMIC DNA]</scope>
    <source>
        <strain evidence="3">ATCC 38088 / NRRL 8126</strain>
    </source>
</reference>
<protein>
    <submittedName>
        <fullName evidence="2">Uncharacterized protein</fullName>
    </submittedName>
</protein>
<accession>G2RH93</accession>
<name>G2RH93_THETT</name>
<feature type="region of interest" description="Disordered" evidence="1">
    <location>
        <begin position="1"/>
        <end position="49"/>
    </location>
</feature>
<proteinExistence type="predicted"/>
<organism evidence="2 3">
    <name type="scientific">Thermothielavioides terrestris (strain ATCC 38088 / NRRL 8126)</name>
    <name type="common">Thielavia terrestris</name>
    <dbReference type="NCBI Taxonomy" id="578455"/>
    <lineage>
        <taxon>Eukaryota</taxon>
        <taxon>Fungi</taxon>
        <taxon>Dikarya</taxon>
        <taxon>Ascomycota</taxon>
        <taxon>Pezizomycotina</taxon>
        <taxon>Sordariomycetes</taxon>
        <taxon>Sordariomycetidae</taxon>
        <taxon>Sordariales</taxon>
        <taxon>Chaetomiaceae</taxon>
        <taxon>Thermothielavioides</taxon>
        <taxon>Thermothielavioides terrestris</taxon>
    </lineage>
</organism>
<sequence length="94" mass="10799">MRWQRLGTWNPTPSDPRPPINRAGQLRKSLEYGERPSPPPRSPLQNDASTSEAECFIISRFWFIYSLECNEFARGQIASLGNNVGDRIMTMMVR</sequence>
<evidence type="ECO:0000313" key="2">
    <source>
        <dbReference type="EMBL" id="AEO71205.1"/>
    </source>
</evidence>
<keyword evidence="3" id="KW-1185">Reference proteome</keyword>
<dbReference type="HOGENOM" id="CLU_2387708_0_0_1"/>
<dbReference type="Proteomes" id="UP000008181">
    <property type="component" value="Chromosome 6"/>
</dbReference>
<dbReference type="EMBL" id="CP003014">
    <property type="protein sequence ID" value="AEO71205.1"/>
    <property type="molecule type" value="Genomic_DNA"/>
</dbReference>
<dbReference type="GeneID" id="11521972"/>
<dbReference type="AlphaFoldDB" id="G2RH93"/>